<dbReference type="EMBL" id="JACHGH010000017">
    <property type="protein sequence ID" value="MBB6455267.1"/>
    <property type="molecule type" value="Genomic_DNA"/>
</dbReference>
<evidence type="ECO:0000313" key="8">
    <source>
        <dbReference type="EMBL" id="MBB6455267.1"/>
    </source>
</evidence>
<dbReference type="InterPro" id="IPR046357">
    <property type="entry name" value="PPIase_dom_sf"/>
</dbReference>
<dbReference type="InterPro" id="IPR023058">
    <property type="entry name" value="PPIase_PpiC_CS"/>
</dbReference>
<dbReference type="RefSeq" id="WP_174497739.1">
    <property type="nucleotide sequence ID" value="NZ_CADDWK010000018.1"/>
</dbReference>
<evidence type="ECO:0000256" key="4">
    <source>
        <dbReference type="ARBA" id="ARBA00023110"/>
    </source>
</evidence>
<keyword evidence="3" id="KW-0732">Signal</keyword>
<name>A0A841QAL5_9BACI</name>
<dbReference type="InterPro" id="IPR000297">
    <property type="entry name" value="PPIase_PpiC"/>
</dbReference>
<dbReference type="InterPro" id="IPR050245">
    <property type="entry name" value="PrsA_foldase"/>
</dbReference>
<comment type="catalytic activity">
    <reaction evidence="1">
        <text>[protein]-peptidylproline (omega=180) = [protein]-peptidylproline (omega=0)</text>
        <dbReference type="Rhea" id="RHEA:16237"/>
        <dbReference type="Rhea" id="RHEA-COMP:10747"/>
        <dbReference type="Rhea" id="RHEA-COMP:10748"/>
        <dbReference type="ChEBI" id="CHEBI:83833"/>
        <dbReference type="ChEBI" id="CHEBI:83834"/>
        <dbReference type="EC" id="5.2.1.8"/>
    </reaction>
</comment>
<evidence type="ECO:0000256" key="3">
    <source>
        <dbReference type="ARBA" id="ARBA00022729"/>
    </source>
</evidence>
<dbReference type="EC" id="5.2.1.8" evidence="2"/>
<dbReference type="Gene3D" id="1.10.4030.10">
    <property type="entry name" value="Porin chaperone SurA, peptide-binding domain"/>
    <property type="match status" value="1"/>
</dbReference>
<evidence type="ECO:0000256" key="6">
    <source>
        <dbReference type="PROSITE-ProRule" id="PRU00278"/>
    </source>
</evidence>
<evidence type="ECO:0000256" key="1">
    <source>
        <dbReference type="ARBA" id="ARBA00000971"/>
    </source>
</evidence>
<dbReference type="Pfam" id="PF13145">
    <property type="entry name" value="Rotamase_2"/>
    <property type="match status" value="1"/>
</dbReference>
<dbReference type="PROSITE" id="PS01096">
    <property type="entry name" value="PPIC_PPIASE_1"/>
    <property type="match status" value="1"/>
</dbReference>
<evidence type="ECO:0000256" key="2">
    <source>
        <dbReference type="ARBA" id="ARBA00013194"/>
    </source>
</evidence>
<dbReference type="PANTHER" id="PTHR47245">
    <property type="entry name" value="PEPTIDYLPROLYL ISOMERASE"/>
    <property type="match status" value="1"/>
</dbReference>
<evidence type="ECO:0000256" key="5">
    <source>
        <dbReference type="ARBA" id="ARBA00023235"/>
    </source>
</evidence>
<dbReference type="GO" id="GO:0003755">
    <property type="term" value="F:peptidyl-prolyl cis-trans isomerase activity"/>
    <property type="evidence" value="ECO:0007669"/>
    <property type="project" value="UniProtKB-KW"/>
</dbReference>
<dbReference type="SUPFAM" id="SSF54534">
    <property type="entry name" value="FKBP-like"/>
    <property type="match status" value="1"/>
</dbReference>
<comment type="caution">
    <text evidence="8">The sequence shown here is derived from an EMBL/GenBank/DDBJ whole genome shotgun (WGS) entry which is preliminary data.</text>
</comment>
<feature type="domain" description="PpiC" evidence="7">
    <location>
        <begin position="160"/>
        <end position="252"/>
    </location>
</feature>
<keyword evidence="9" id="KW-1185">Reference proteome</keyword>
<keyword evidence="5 6" id="KW-0413">Isomerase</keyword>
<gene>
    <name evidence="8" type="ORF">HNQ94_003764</name>
</gene>
<dbReference type="Gene3D" id="3.10.50.40">
    <property type="match status" value="1"/>
</dbReference>
<accession>A0A841QAL5</accession>
<organism evidence="8 9">
    <name type="scientific">Salirhabdus euzebyi</name>
    <dbReference type="NCBI Taxonomy" id="394506"/>
    <lineage>
        <taxon>Bacteria</taxon>
        <taxon>Bacillati</taxon>
        <taxon>Bacillota</taxon>
        <taxon>Bacilli</taxon>
        <taxon>Bacillales</taxon>
        <taxon>Bacillaceae</taxon>
        <taxon>Salirhabdus</taxon>
    </lineage>
</organism>
<keyword evidence="4 6" id="KW-0697">Rotamase</keyword>
<dbReference type="PROSITE" id="PS50198">
    <property type="entry name" value="PPIC_PPIASE_2"/>
    <property type="match status" value="1"/>
</dbReference>
<evidence type="ECO:0000259" key="7">
    <source>
        <dbReference type="PROSITE" id="PS50198"/>
    </source>
</evidence>
<protein>
    <recommendedName>
        <fullName evidence="2">peptidylprolyl isomerase</fullName>
        <ecNumber evidence="2">5.2.1.8</ecNumber>
    </recommendedName>
</protein>
<proteinExistence type="predicted"/>
<dbReference type="Proteomes" id="UP000581688">
    <property type="component" value="Unassembled WGS sequence"/>
</dbReference>
<sequence>MSKRLLWGMITLLLVTNIASIILLTNKSDSSIGELDGEKLPKEVAVIGDKTITAEMWMEQLQKEQGKDFLKNLINHEVVFQLADQHNITVGEKWMERELSIMETTAGVMSAEERQANRDKWKKTLQYQIFLDELLTRDVVLDESEMQKQFNEDTEQYNFAKSYQLSHIVVSDAATADKVVNELEGGASFSILAREYSIDHYTKAQGGYLGYFSEDNSYLQNVYFDMAKELEPGTYSIPFQTGDGTVILYLHHILPELSLQYEDVKNHLKREAAKDYITYEQSPELLWDEIGVEWIYDK</sequence>
<dbReference type="AlphaFoldDB" id="A0A841QAL5"/>
<reference evidence="8 9" key="1">
    <citation type="submission" date="2020-08" db="EMBL/GenBank/DDBJ databases">
        <title>Genomic Encyclopedia of Type Strains, Phase IV (KMG-IV): sequencing the most valuable type-strain genomes for metagenomic binning, comparative biology and taxonomic classification.</title>
        <authorList>
            <person name="Goeker M."/>
        </authorList>
    </citation>
    <scope>NUCLEOTIDE SEQUENCE [LARGE SCALE GENOMIC DNA]</scope>
    <source>
        <strain evidence="8 9">DSM 19612</strain>
    </source>
</reference>
<dbReference type="PANTHER" id="PTHR47245:SF1">
    <property type="entry name" value="FOLDASE PROTEIN PRSA"/>
    <property type="match status" value="1"/>
</dbReference>
<evidence type="ECO:0000313" key="9">
    <source>
        <dbReference type="Proteomes" id="UP000581688"/>
    </source>
</evidence>